<keyword evidence="3" id="KW-1185">Reference proteome</keyword>
<dbReference type="Proteomes" id="UP001281761">
    <property type="component" value="Unassembled WGS sequence"/>
</dbReference>
<accession>A0ABQ9WUV8</accession>
<evidence type="ECO:0000313" key="2">
    <source>
        <dbReference type="EMBL" id="KAK2943123.1"/>
    </source>
</evidence>
<feature type="compositionally biased region" description="Polar residues" evidence="1">
    <location>
        <begin position="194"/>
        <end position="207"/>
    </location>
</feature>
<evidence type="ECO:0000256" key="1">
    <source>
        <dbReference type="SAM" id="MobiDB-lite"/>
    </source>
</evidence>
<evidence type="ECO:0000313" key="3">
    <source>
        <dbReference type="Proteomes" id="UP001281761"/>
    </source>
</evidence>
<protein>
    <submittedName>
        <fullName evidence="2">Uncharacterized protein</fullName>
    </submittedName>
</protein>
<feature type="region of interest" description="Disordered" evidence="1">
    <location>
        <begin position="60"/>
        <end position="248"/>
    </location>
</feature>
<sequence>MVAEKTKWIAEEKKMREEKEHMNEERLRAQNEKDAQKERLERDLLKQSEEMEALRRELLDSKSAKKEKEEMRRLQKRLDQVEGTLAETEKALQSMKDHSREKENKWKEEREVFTSERTSLITENSTLKRRLADSEQLTPTHLHSSHRSGRFPLQPDPFSRNASQPLTSRVSSKDTVTLSSPLSSSTIPRRLRETPTQNHPQHISPTRNAPPIVVPSLSTPSSHKSPSFTSHTPPPRSLRRLETQQTSVMTGKRYELSTIPVRFERDTLSFTLGRGDQT</sequence>
<name>A0ABQ9WUV8_9EUKA</name>
<feature type="compositionally biased region" description="Basic and acidic residues" evidence="1">
    <location>
        <begin position="60"/>
        <end position="80"/>
    </location>
</feature>
<feature type="compositionally biased region" description="Low complexity" evidence="1">
    <location>
        <begin position="215"/>
        <end position="231"/>
    </location>
</feature>
<feature type="compositionally biased region" description="Basic and acidic residues" evidence="1">
    <location>
        <begin position="87"/>
        <end position="114"/>
    </location>
</feature>
<gene>
    <name evidence="2" type="ORF">BLNAU_21950</name>
</gene>
<feature type="compositionally biased region" description="Low complexity" evidence="1">
    <location>
        <begin position="177"/>
        <end position="188"/>
    </location>
</feature>
<feature type="compositionally biased region" description="Polar residues" evidence="1">
    <location>
        <begin position="160"/>
        <end position="176"/>
    </location>
</feature>
<feature type="region of interest" description="Disordered" evidence="1">
    <location>
        <begin position="1"/>
        <end position="46"/>
    </location>
</feature>
<reference evidence="2 3" key="1">
    <citation type="journal article" date="2022" name="bioRxiv">
        <title>Genomics of Preaxostyla Flagellates Illuminates Evolutionary Transitions and the Path Towards Mitochondrial Loss.</title>
        <authorList>
            <person name="Novak L.V.F."/>
            <person name="Treitli S.C."/>
            <person name="Pyrih J."/>
            <person name="Halakuc P."/>
            <person name="Pipaliya S.V."/>
            <person name="Vacek V."/>
            <person name="Brzon O."/>
            <person name="Soukal P."/>
            <person name="Eme L."/>
            <person name="Dacks J.B."/>
            <person name="Karnkowska A."/>
            <person name="Elias M."/>
            <person name="Hampl V."/>
        </authorList>
    </citation>
    <scope>NUCLEOTIDE SEQUENCE [LARGE SCALE GENOMIC DNA]</scope>
    <source>
        <strain evidence="2">NAU3</strain>
        <tissue evidence="2">Gut</tissue>
    </source>
</reference>
<feature type="compositionally biased region" description="Polar residues" evidence="1">
    <location>
        <begin position="115"/>
        <end position="125"/>
    </location>
</feature>
<comment type="caution">
    <text evidence="2">The sequence shown here is derived from an EMBL/GenBank/DDBJ whole genome shotgun (WGS) entry which is preliminary data.</text>
</comment>
<dbReference type="EMBL" id="JARBJD010000362">
    <property type="protein sequence ID" value="KAK2943123.1"/>
    <property type="molecule type" value="Genomic_DNA"/>
</dbReference>
<organism evidence="2 3">
    <name type="scientific">Blattamonas nauphoetae</name>
    <dbReference type="NCBI Taxonomy" id="2049346"/>
    <lineage>
        <taxon>Eukaryota</taxon>
        <taxon>Metamonada</taxon>
        <taxon>Preaxostyla</taxon>
        <taxon>Oxymonadida</taxon>
        <taxon>Blattamonas</taxon>
    </lineage>
</organism>
<proteinExistence type="predicted"/>